<dbReference type="Proteomes" id="UP000008634">
    <property type="component" value="Chromosome"/>
</dbReference>
<sequence length="157" mass="17360">MNTLIIIITGIVGTILTFYLSEHLKQGPVRASALLALIVALFFQLFPEVFNPYLTKHIPIVFIGASFIGMISSEAKGSYSILVIASILFSVIYINKSPFFNGYGGALGASAFIALLTTMGISVIFSKNRKIVKRVILRRKKVQIQKKHNKNDLNTRV</sequence>
<gene>
    <name evidence="2" type="ordered locus">Celal_0272</name>
</gene>
<dbReference type="AlphaFoldDB" id="E6X8N1"/>
<name>E6X8N1_CELAD</name>
<accession>E6X8N1</accession>
<proteinExistence type="predicted"/>
<keyword evidence="3" id="KW-1185">Reference proteome</keyword>
<protein>
    <recommendedName>
        <fullName evidence="4">Transmembrane protein</fullName>
    </recommendedName>
</protein>
<feature type="transmembrane region" description="Helical" evidence="1">
    <location>
        <begin position="53"/>
        <end position="71"/>
    </location>
</feature>
<evidence type="ECO:0000313" key="3">
    <source>
        <dbReference type="Proteomes" id="UP000008634"/>
    </source>
</evidence>
<evidence type="ECO:0000256" key="1">
    <source>
        <dbReference type="SAM" id="Phobius"/>
    </source>
</evidence>
<dbReference type="HOGENOM" id="CLU_141496_0_0_10"/>
<dbReference type="eggNOG" id="COG4262">
    <property type="taxonomic scope" value="Bacteria"/>
</dbReference>
<reference evidence="2 3" key="1">
    <citation type="journal article" date="2010" name="Stand. Genomic Sci.">
        <title>Complete genome sequence of Cellulophaga algicola type strain (IC166).</title>
        <authorList>
            <person name="Abt B."/>
            <person name="Lu M."/>
            <person name="Misra M."/>
            <person name="Han C."/>
            <person name="Nolan M."/>
            <person name="Lucas S."/>
            <person name="Hammon N."/>
            <person name="Deshpande S."/>
            <person name="Cheng J.F."/>
            <person name="Tapia R."/>
            <person name="Goodwin L."/>
            <person name="Pitluck S."/>
            <person name="Liolios K."/>
            <person name="Pagani I."/>
            <person name="Ivanova N."/>
            <person name="Mavromatis K."/>
            <person name="Ovchinikova G."/>
            <person name="Pati A."/>
            <person name="Chen A."/>
            <person name="Palaniappan K."/>
            <person name="Land M."/>
            <person name="Hauser L."/>
            <person name="Chang Y.J."/>
            <person name="Jeffries C.D."/>
            <person name="Detter J.C."/>
            <person name="Brambilla E."/>
            <person name="Rohde M."/>
            <person name="Tindall B.J."/>
            <person name="Goker M."/>
            <person name="Woyke T."/>
            <person name="Bristow J."/>
            <person name="Eisen J.A."/>
            <person name="Markowitz V."/>
            <person name="Hugenholtz P."/>
            <person name="Kyrpides N.C."/>
            <person name="Klenk H.P."/>
            <person name="Lapidus A."/>
        </authorList>
    </citation>
    <scope>NUCLEOTIDE SEQUENCE [LARGE SCALE GENOMIC DNA]</scope>
    <source>
        <strain evidence="3">DSM 14237 / IC166 / ACAM 630</strain>
    </source>
</reference>
<dbReference type="EMBL" id="CP002453">
    <property type="protein sequence ID" value="ADV47618.1"/>
    <property type="molecule type" value="Genomic_DNA"/>
</dbReference>
<dbReference type="STRING" id="688270.Celal_0272"/>
<feature type="transmembrane region" description="Helical" evidence="1">
    <location>
        <begin position="106"/>
        <end position="125"/>
    </location>
</feature>
<keyword evidence="1" id="KW-0812">Transmembrane</keyword>
<keyword evidence="1" id="KW-0472">Membrane</keyword>
<keyword evidence="1" id="KW-1133">Transmembrane helix</keyword>
<evidence type="ECO:0008006" key="4">
    <source>
        <dbReference type="Google" id="ProtNLM"/>
    </source>
</evidence>
<feature type="transmembrane region" description="Helical" evidence="1">
    <location>
        <begin position="29"/>
        <end position="47"/>
    </location>
</feature>
<feature type="transmembrane region" description="Helical" evidence="1">
    <location>
        <begin position="6"/>
        <end position="22"/>
    </location>
</feature>
<feature type="transmembrane region" description="Helical" evidence="1">
    <location>
        <begin position="78"/>
        <end position="94"/>
    </location>
</feature>
<dbReference type="RefSeq" id="WP_013549113.1">
    <property type="nucleotide sequence ID" value="NC_014934.1"/>
</dbReference>
<dbReference type="KEGG" id="cao:Celal_0272"/>
<dbReference type="OrthoDB" id="768533at2"/>
<organism evidence="2 3">
    <name type="scientific">Cellulophaga algicola (strain DSM 14237 / IC166 / ACAM 630)</name>
    <dbReference type="NCBI Taxonomy" id="688270"/>
    <lineage>
        <taxon>Bacteria</taxon>
        <taxon>Pseudomonadati</taxon>
        <taxon>Bacteroidota</taxon>
        <taxon>Flavobacteriia</taxon>
        <taxon>Flavobacteriales</taxon>
        <taxon>Flavobacteriaceae</taxon>
        <taxon>Cellulophaga</taxon>
    </lineage>
</organism>
<evidence type="ECO:0000313" key="2">
    <source>
        <dbReference type="EMBL" id="ADV47618.1"/>
    </source>
</evidence>